<evidence type="ECO:0000313" key="2">
    <source>
        <dbReference type="EMBL" id="CAB3772646.1"/>
    </source>
</evidence>
<sequence>MALHFTATESTFSYFEVTRTYLEYRGADEPAGTQVIKCPIRVRKRIAGHHHVDLKFGGDLHEGRPVRSGEIGNRHNPPLSPQIGIRK</sequence>
<reference evidence="2 3" key="1">
    <citation type="submission" date="2020-04" db="EMBL/GenBank/DDBJ databases">
        <authorList>
            <person name="De Canck E."/>
        </authorList>
    </citation>
    <scope>NUCLEOTIDE SEQUENCE [LARGE SCALE GENOMIC DNA]</scope>
    <source>
        <strain evidence="2 3">LMG 29739</strain>
    </source>
</reference>
<proteinExistence type="predicted"/>
<protein>
    <submittedName>
        <fullName evidence="2">Uncharacterized protein</fullName>
    </submittedName>
</protein>
<feature type="region of interest" description="Disordered" evidence="1">
    <location>
        <begin position="57"/>
        <end position="87"/>
    </location>
</feature>
<keyword evidence="3" id="KW-1185">Reference proteome</keyword>
<dbReference type="Proteomes" id="UP000494329">
    <property type="component" value="Unassembled WGS sequence"/>
</dbReference>
<accession>A0A6J5F659</accession>
<organism evidence="2 3">
    <name type="scientific">Paraburkholderia solisilvae</name>
    <dbReference type="NCBI Taxonomy" id="624376"/>
    <lineage>
        <taxon>Bacteria</taxon>
        <taxon>Pseudomonadati</taxon>
        <taxon>Pseudomonadota</taxon>
        <taxon>Betaproteobacteria</taxon>
        <taxon>Burkholderiales</taxon>
        <taxon>Burkholderiaceae</taxon>
        <taxon>Paraburkholderia</taxon>
    </lineage>
</organism>
<gene>
    <name evidence="2" type="ORF">LMG29739_06307</name>
</gene>
<dbReference type="AlphaFoldDB" id="A0A6J5F659"/>
<evidence type="ECO:0000256" key="1">
    <source>
        <dbReference type="SAM" id="MobiDB-lite"/>
    </source>
</evidence>
<evidence type="ECO:0000313" key="3">
    <source>
        <dbReference type="Proteomes" id="UP000494329"/>
    </source>
</evidence>
<name>A0A6J5F659_9BURK</name>
<dbReference type="EMBL" id="CADIKF010000104">
    <property type="protein sequence ID" value="CAB3772646.1"/>
    <property type="molecule type" value="Genomic_DNA"/>
</dbReference>
<feature type="compositionally biased region" description="Basic and acidic residues" evidence="1">
    <location>
        <begin position="57"/>
        <end position="67"/>
    </location>
</feature>